<reference evidence="3" key="1">
    <citation type="submission" date="2016-06" db="EMBL/GenBank/DDBJ databases">
        <authorList>
            <person name="Rodrigo-Torres L."/>
            <person name="Arahal R.D."/>
            <person name="Lucena T."/>
        </authorList>
    </citation>
    <scope>NUCLEOTIDE SEQUENCE [LARGE SCALE GENOMIC DNA]</scope>
    <source>
        <strain evidence="3">CECT8203</strain>
    </source>
</reference>
<dbReference type="InterPro" id="IPR036237">
    <property type="entry name" value="Xyl_isomerase-like_sf"/>
</dbReference>
<dbReference type="InterPro" id="IPR050312">
    <property type="entry name" value="IolE/XylAMocC-like"/>
</dbReference>
<dbReference type="AlphaFoldDB" id="A0A240ELX2"/>
<dbReference type="GO" id="GO:0016853">
    <property type="term" value="F:isomerase activity"/>
    <property type="evidence" value="ECO:0007669"/>
    <property type="project" value="UniProtKB-KW"/>
</dbReference>
<keyword evidence="3" id="KW-1185">Reference proteome</keyword>
<dbReference type="Proteomes" id="UP000219336">
    <property type="component" value="Unassembled WGS sequence"/>
</dbReference>
<dbReference type="EMBL" id="OANU01000063">
    <property type="protein sequence ID" value="SNX49491.1"/>
    <property type="molecule type" value="Genomic_DNA"/>
</dbReference>
<dbReference type="PANTHER" id="PTHR12110">
    <property type="entry name" value="HYDROXYPYRUVATE ISOMERASE"/>
    <property type="match status" value="1"/>
</dbReference>
<proteinExistence type="predicted"/>
<dbReference type="OrthoDB" id="9780241at2"/>
<evidence type="ECO:0000313" key="3">
    <source>
        <dbReference type="Proteomes" id="UP000219336"/>
    </source>
</evidence>
<evidence type="ECO:0000259" key="1">
    <source>
        <dbReference type="Pfam" id="PF01261"/>
    </source>
</evidence>
<organism evidence="2 3">
    <name type="scientific">Vibrio thalassae</name>
    <dbReference type="NCBI Taxonomy" id="1243014"/>
    <lineage>
        <taxon>Bacteria</taxon>
        <taxon>Pseudomonadati</taxon>
        <taxon>Pseudomonadota</taxon>
        <taxon>Gammaproteobacteria</taxon>
        <taxon>Vibrionales</taxon>
        <taxon>Vibrionaceae</taxon>
        <taxon>Vibrio</taxon>
    </lineage>
</organism>
<dbReference type="InterPro" id="IPR013022">
    <property type="entry name" value="Xyl_isomerase-like_TIM-brl"/>
</dbReference>
<keyword evidence="2" id="KW-0413">Isomerase</keyword>
<gene>
    <name evidence="2" type="primary">iolI</name>
    <name evidence="2" type="ORF">VTH8203_03139</name>
</gene>
<evidence type="ECO:0000313" key="2">
    <source>
        <dbReference type="EMBL" id="SNX49491.1"/>
    </source>
</evidence>
<dbReference type="Gene3D" id="3.20.20.150">
    <property type="entry name" value="Divalent-metal-dependent TIM barrel enzymes"/>
    <property type="match status" value="1"/>
</dbReference>
<protein>
    <submittedName>
        <fullName evidence="2">Inosose isomerase</fullName>
        <ecNumber evidence="2">5.3.99.-</ecNumber>
    </submittedName>
</protein>
<name>A0A240ELX2_9VIBR</name>
<dbReference type="Pfam" id="PF01261">
    <property type="entry name" value="AP_endonuc_2"/>
    <property type="match status" value="1"/>
</dbReference>
<dbReference type="SUPFAM" id="SSF51658">
    <property type="entry name" value="Xylose isomerase-like"/>
    <property type="match status" value="1"/>
</dbReference>
<dbReference type="PANTHER" id="PTHR12110:SF21">
    <property type="entry name" value="XYLOSE ISOMERASE-LIKE TIM BARREL DOMAIN-CONTAINING PROTEIN"/>
    <property type="match status" value="1"/>
</dbReference>
<dbReference type="RefSeq" id="WP_096994542.1">
    <property type="nucleotide sequence ID" value="NZ_JBHSII010000001.1"/>
</dbReference>
<dbReference type="EC" id="5.3.99.-" evidence="2"/>
<accession>A0A240ELX2</accession>
<sequence>MRFALHGMCSLYSNVMSDIRLARDTGYEGLEIHTDKLWRYINAGMKAKTLKQQLDKFDITPSAIDIIGSVEVPGRDDKAKLFKRTEALCDFAQQIGASTIQLNAFEALNGLSVESNIELTAKNIRSIADIGRQYGIRFQFEGAAWTPIAALDDFYRLRDAVSRDNFGLVIDTWHFWAGRGATPEQITKIDKTQIYNVHVSDGIRPSNNAPWPDEKSLRGYFLGQGKIPLKEWVDAIVATGYDGFFSAEFLNDQMWEHDHTETAEKMLYGMKSLF</sequence>
<feature type="domain" description="Xylose isomerase-like TIM barrel" evidence="1">
    <location>
        <begin position="19"/>
        <end position="262"/>
    </location>
</feature>